<reference evidence="2 3" key="1">
    <citation type="submission" date="2021-06" db="EMBL/GenBank/DDBJ databases">
        <title>Caerostris extrusa draft genome.</title>
        <authorList>
            <person name="Kono N."/>
            <person name="Arakawa K."/>
        </authorList>
    </citation>
    <scope>NUCLEOTIDE SEQUENCE [LARGE SCALE GENOMIC DNA]</scope>
</reference>
<evidence type="ECO:0000313" key="3">
    <source>
        <dbReference type="Proteomes" id="UP001054945"/>
    </source>
</evidence>
<evidence type="ECO:0000313" key="2">
    <source>
        <dbReference type="EMBL" id="GIX73129.1"/>
    </source>
</evidence>
<dbReference type="Proteomes" id="UP001054945">
    <property type="component" value="Unassembled WGS sequence"/>
</dbReference>
<name>A0AAV4MMC8_CAEEX</name>
<dbReference type="EMBL" id="BPLR01002376">
    <property type="protein sequence ID" value="GIX73129.1"/>
    <property type="molecule type" value="Genomic_DNA"/>
</dbReference>
<accession>A0AAV4MMC8</accession>
<comment type="caution">
    <text evidence="2">The sequence shown here is derived from an EMBL/GenBank/DDBJ whole genome shotgun (WGS) entry which is preliminary data.</text>
</comment>
<organism evidence="2 3">
    <name type="scientific">Caerostris extrusa</name>
    <name type="common">Bark spider</name>
    <name type="synonym">Caerostris bankana</name>
    <dbReference type="NCBI Taxonomy" id="172846"/>
    <lineage>
        <taxon>Eukaryota</taxon>
        <taxon>Metazoa</taxon>
        <taxon>Ecdysozoa</taxon>
        <taxon>Arthropoda</taxon>
        <taxon>Chelicerata</taxon>
        <taxon>Arachnida</taxon>
        <taxon>Araneae</taxon>
        <taxon>Araneomorphae</taxon>
        <taxon>Entelegynae</taxon>
        <taxon>Araneoidea</taxon>
        <taxon>Araneidae</taxon>
        <taxon>Caerostris</taxon>
    </lineage>
</organism>
<keyword evidence="3" id="KW-1185">Reference proteome</keyword>
<sequence length="78" mass="8285">MPQGEGGGWAREESKRNTAPASVGSSDPPPTERTAEALPRIRSPEGRPLTSDPALMEKSAPPPPSERGVFRERSTMGS</sequence>
<protein>
    <submittedName>
        <fullName evidence="2">Uncharacterized protein</fullName>
    </submittedName>
</protein>
<proteinExistence type="predicted"/>
<feature type="region of interest" description="Disordered" evidence="1">
    <location>
        <begin position="1"/>
        <end position="78"/>
    </location>
</feature>
<gene>
    <name evidence="2" type="ORF">CEXT_690501</name>
</gene>
<dbReference type="AlphaFoldDB" id="A0AAV4MMC8"/>
<evidence type="ECO:0000256" key="1">
    <source>
        <dbReference type="SAM" id="MobiDB-lite"/>
    </source>
</evidence>
<feature type="compositionally biased region" description="Basic and acidic residues" evidence="1">
    <location>
        <begin position="68"/>
        <end position="78"/>
    </location>
</feature>